<accession>A0ABY3ZIY3</accession>
<evidence type="ECO:0000256" key="1">
    <source>
        <dbReference type="SAM" id="MobiDB-lite"/>
    </source>
</evidence>
<reference evidence="3" key="1">
    <citation type="journal article" date="2022" name="Microorganisms">
        <title>Beyond the ABCs#Discovery of Three New Plasmid Types in Rhodobacterales (RepQ, RepY, RepW).</title>
        <authorList>
            <person name="Freese H.M."/>
            <person name="Ringel V."/>
            <person name="Overmann J."/>
            <person name="Petersen J."/>
        </authorList>
    </citation>
    <scope>NUCLEOTIDE SEQUENCE [LARGE SCALE GENOMIC DNA]</scope>
    <source>
        <strain evidence="3">DSM 109990</strain>
    </source>
</reference>
<protein>
    <submittedName>
        <fullName evidence="2">Uncharacterized protein</fullName>
    </submittedName>
</protein>
<organism evidence="2 3">
    <name type="scientific">Sulfitobacter dubius</name>
    <dbReference type="NCBI Taxonomy" id="218673"/>
    <lineage>
        <taxon>Bacteria</taxon>
        <taxon>Pseudomonadati</taxon>
        <taxon>Pseudomonadota</taxon>
        <taxon>Alphaproteobacteria</taxon>
        <taxon>Rhodobacterales</taxon>
        <taxon>Roseobacteraceae</taxon>
        <taxon>Sulfitobacter</taxon>
    </lineage>
</organism>
<feature type="region of interest" description="Disordered" evidence="1">
    <location>
        <begin position="22"/>
        <end position="54"/>
    </location>
</feature>
<dbReference type="EMBL" id="CP085144">
    <property type="protein sequence ID" value="UOA14518.1"/>
    <property type="molecule type" value="Genomic_DNA"/>
</dbReference>
<name>A0ABY3ZIY3_9RHOB</name>
<proteinExistence type="predicted"/>
<gene>
    <name evidence="2" type="ORF">DSM109990_01324</name>
</gene>
<keyword evidence="3" id="KW-1185">Reference proteome</keyword>
<dbReference type="Proteomes" id="UP000831019">
    <property type="component" value="Chromosome"/>
</dbReference>
<evidence type="ECO:0000313" key="2">
    <source>
        <dbReference type="EMBL" id="UOA14518.1"/>
    </source>
</evidence>
<evidence type="ECO:0000313" key="3">
    <source>
        <dbReference type="Proteomes" id="UP000831019"/>
    </source>
</evidence>
<sequence>MSNGTDIAAEVLAGLEEAGEATGNGPMICTLQRSAADEPTDPWSGGGSGPTHHEVTAVQTQKHIRDASGTLVGETKTVLLVDATGVSPLKSDYVAVNLRIADVMSDTRFHEIADVETVAPAGVALMHKVTLAD</sequence>
<dbReference type="RefSeq" id="WP_243262867.1">
    <property type="nucleotide sequence ID" value="NZ_CP085144.1"/>
</dbReference>